<feature type="compositionally biased region" description="Polar residues" evidence="1">
    <location>
        <begin position="60"/>
        <end position="71"/>
    </location>
</feature>
<sequence length="341" mass="37285">MASEESFTHVGPPSSIGHGSTQNARPSNSRALNRQGTTYVRVGRGIVPVERYENNKPRSRTASGLVTQSVYGTEGETSPGGTPKQKWYKQPFIRGRYLSLQGVLSGRNPSATNLNKIPAAPREEELPVINIAPARVTQNEAGPSKLRKPQSRSHLPPTPISPAQHDNQRNIATTPPPLRSVRSMYTQPPSAQDGTDEDQDGQLLLDLLGVRECPPTSPPANEQPRPHRLPTPEPEPESDQGPAPTPIRRLPPVPVLNIVPPHDSQDAFAYVFGPNQRSSFMEHKGLTAPPPYVARQSVILDHVRSTRGQPPPPDQKREVALPPVAPLSIRRKNRNQGETGR</sequence>
<feature type="region of interest" description="Disordered" evidence="1">
    <location>
        <begin position="302"/>
        <end position="341"/>
    </location>
</feature>
<comment type="caution">
    <text evidence="2">The sequence shown here is derived from an EMBL/GenBank/DDBJ whole genome shotgun (WGS) entry which is preliminary data.</text>
</comment>
<organism evidence="2 3">
    <name type="scientific">Rhizoctonia solani</name>
    <dbReference type="NCBI Taxonomy" id="456999"/>
    <lineage>
        <taxon>Eukaryota</taxon>
        <taxon>Fungi</taxon>
        <taxon>Dikarya</taxon>
        <taxon>Basidiomycota</taxon>
        <taxon>Agaricomycotina</taxon>
        <taxon>Agaricomycetes</taxon>
        <taxon>Cantharellales</taxon>
        <taxon>Ceratobasidiaceae</taxon>
        <taxon>Rhizoctonia</taxon>
    </lineage>
</organism>
<accession>A0A8H3DRD3</accession>
<evidence type="ECO:0000313" key="3">
    <source>
        <dbReference type="Proteomes" id="UP000663853"/>
    </source>
</evidence>
<dbReference type="AlphaFoldDB" id="A0A8H3DRD3"/>
<evidence type="ECO:0000313" key="2">
    <source>
        <dbReference type="EMBL" id="CAE6535540.1"/>
    </source>
</evidence>
<dbReference type="Proteomes" id="UP000663853">
    <property type="component" value="Unassembled WGS sequence"/>
</dbReference>
<protein>
    <submittedName>
        <fullName evidence="2">Uncharacterized protein</fullName>
    </submittedName>
</protein>
<dbReference type="EMBL" id="CAJMXA010004133">
    <property type="protein sequence ID" value="CAE6535540.1"/>
    <property type="molecule type" value="Genomic_DNA"/>
</dbReference>
<feature type="region of interest" description="Disordered" evidence="1">
    <location>
        <begin position="210"/>
        <end position="251"/>
    </location>
</feature>
<feature type="compositionally biased region" description="Polar residues" evidence="1">
    <location>
        <begin position="17"/>
        <end position="38"/>
    </location>
</feature>
<evidence type="ECO:0000256" key="1">
    <source>
        <dbReference type="SAM" id="MobiDB-lite"/>
    </source>
</evidence>
<feature type="compositionally biased region" description="Low complexity" evidence="1">
    <location>
        <begin position="72"/>
        <end position="83"/>
    </location>
</feature>
<name>A0A8H3DRD3_9AGAM</name>
<gene>
    <name evidence="2" type="ORF">RDB_LOCUS177788</name>
</gene>
<feature type="region of interest" description="Disordered" evidence="1">
    <location>
        <begin position="1"/>
        <end position="87"/>
    </location>
</feature>
<feature type="region of interest" description="Disordered" evidence="1">
    <location>
        <begin position="134"/>
        <end position="198"/>
    </location>
</feature>
<reference evidence="2" key="1">
    <citation type="submission" date="2021-01" db="EMBL/GenBank/DDBJ databases">
        <authorList>
            <person name="Kaushik A."/>
        </authorList>
    </citation>
    <scope>NUCLEOTIDE SEQUENCE</scope>
    <source>
        <strain evidence="2">AG6-10EEA</strain>
    </source>
</reference>
<proteinExistence type="predicted"/>